<evidence type="ECO:0000313" key="1">
    <source>
        <dbReference type="EMBL" id="OWY29302.1"/>
    </source>
</evidence>
<reference evidence="1 2" key="1">
    <citation type="submission" date="2017-06" db="EMBL/GenBank/DDBJ databases">
        <title>Herbaspirillum phytohormonus sp. nov., isolated from the root nodule of Robinia pseudoacacia in lead-zinc mine.</title>
        <authorList>
            <person name="Fan M."/>
            <person name="Lin Y."/>
        </authorList>
    </citation>
    <scope>NUCLEOTIDE SEQUENCE [LARGE SCALE GENOMIC DNA]</scope>
    <source>
        <strain evidence="1 2">HZ10</strain>
    </source>
</reference>
<protein>
    <submittedName>
        <fullName evidence="1">Uncharacterized protein</fullName>
    </submittedName>
</protein>
<name>A0A246WSC1_9BURK</name>
<organism evidence="1 2">
    <name type="scientific">Herbaspirillum robiniae</name>
    <dbReference type="NCBI Taxonomy" id="2014887"/>
    <lineage>
        <taxon>Bacteria</taxon>
        <taxon>Pseudomonadati</taxon>
        <taxon>Pseudomonadota</taxon>
        <taxon>Betaproteobacteria</taxon>
        <taxon>Burkholderiales</taxon>
        <taxon>Oxalobacteraceae</taxon>
        <taxon>Herbaspirillum</taxon>
    </lineage>
</organism>
<evidence type="ECO:0000313" key="2">
    <source>
        <dbReference type="Proteomes" id="UP000197596"/>
    </source>
</evidence>
<accession>A0A246WSC1</accession>
<proteinExistence type="predicted"/>
<gene>
    <name evidence="1" type="ORF">CEJ42_10660</name>
</gene>
<dbReference type="AlphaFoldDB" id="A0A246WSC1"/>
<sequence>MINFDLTELGAKYFGNRESDIVTMSGLKHVTRPELCFATQKLISIKKTDEGKTADGRKKAVVTYQLTITPNDWAKGKDISDAFPEIRRSLQKSGKDLSRTLLNDDGKWIFAL</sequence>
<dbReference type="EMBL" id="NJGU01000005">
    <property type="protein sequence ID" value="OWY29302.1"/>
    <property type="molecule type" value="Genomic_DNA"/>
</dbReference>
<comment type="caution">
    <text evidence="1">The sequence shown here is derived from an EMBL/GenBank/DDBJ whole genome shotgun (WGS) entry which is preliminary data.</text>
</comment>
<dbReference type="Proteomes" id="UP000197596">
    <property type="component" value="Unassembled WGS sequence"/>
</dbReference>